<proteinExistence type="predicted"/>
<dbReference type="Pfam" id="PF07825">
    <property type="entry name" value="Exc"/>
    <property type="match status" value="1"/>
</dbReference>
<evidence type="ECO:0000313" key="5">
    <source>
        <dbReference type="Proteomes" id="UP000565262"/>
    </source>
</evidence>
<sequence length="99" mass="11291">MAHQKLIPLAEWDAMHFSRTHSLNTLRKWAREGYIQPPPILVGSRYEVAPNAQYVPMNNSRIQRLRAARRLQGENLLESLTAAQNDPEMLEILGHGCTT</sequence>
<evidence type="ECO:0000256" key="1">
    <source>
        <dbReference type="ARBA" id="ARBA00023125"/>
    </source>
</evidence>
<dbReference type="InterPro" id="IPR009061">
    <property type="entry name" value="DNA-bd_dom_put_sf"/>
</dbReference>
<dbReference type="RefSeq" id="WP_182810831.1">
    <property type="nucleotide sequence ID" value="NZ_JACJFM010000042.1"/>
</dbReference>
<evidence type="ECO:0000256" key="2">
    <source>
        <dbReference type="ARBA" id="ARBA00023172"/>
    </source>
</evidence>
<dbReference type="GO" id="GO:0003677">
    <property type="term" value="F:DNA binding"/>
    <property type="evidence" value="ECO:0007669"/>
    <property type="project" value="UniProtKB-KW"/>
</dbReference>
<dbReference type="SUPFAM" id="SSF46955">
    <property type="entry name" value="Putative DNA-binding domain"/>
    <property type="match status" value="1"/>
</dbReference>
<protein>
    <submittedName>
        <fullName evidence="4">Excisionase</fullName>
    </submittedName>
</protein>
<dbReference type="InterPro" id="IPR012884">
    <property type="entry name" value="Excisionase-like"/>
</dbReference>
<dbReference type="AlphaFoldDB" id="A0A839IVR1"/>
<feature type="domain" description="Excisionase-like" evidence="3">
    <location>
        <begin position="8"/>
        <end position="59"/>
    </location>
</feature>
<dbReference type="EMBL" id="JACJFM010000042">
    <property type="protein sequence ID" value="MBB1489061.1"/>
    <property type="molecule type" value="Genomic_DNA"/>
</dbReference>
<gene>
    <name evidence="4" type="ORF">H4O21_20850</name>
</gene>
<accession>A0A839IVR1</accession>
<evidence type="ECO:0000259" key="3">
    <source>
        <dbReference type="Pfam" id="PF07825"/>
    </source>
</evidence>
<dbReference type="Proteomes" id="UP000565262">
    <property type="component" value="Unassembled WGS sequence"/>
</dbReference>
<comment type="caution">
    <text evidence="4">The sequence shown here is derived from an EMBL/GenBank/DDBJ whole genome shotgun (WGS) entry which is preliminary data.</text>
</comment>
<reference evidence="4 5" key="1">
    <citation type="submission" date="2020-08" db="EMBL/GenBank/DDBJ databases">
        <title>Oceanospirillum sp. nov. isolated from marine sediment.</title>
        <authorList>
            <person name="Ji X."/>
        </authorList>
    </citation>
    <scope>NUCLEOTIDE SEQUENCE [LARGE SCALE GENOMIC DNA]</scope>
    <source>
        <strain evidence="4 5">D5</strain>
    </source>
</reference>
<name>A0A839IVR1_9GAMM</name>
<keyword evidence="5" id="KW-1185">Reference proteome</keyword>
<dbReference type="InterPro" id="IPR038137">
    <property type="entry name" value="Excisionase-like_sf"/>
</dbReference>
<dbReference type="Gene3D" id="1.10.1660.20">
    <property type="match status" value="1"/>
</dbReference>
<dbReference type="GO" id="GO:0006310">
    <property type="term" value="P:DNA recombination"/>
    <property type="evidence" value="ECO:0007669"/>
    <property type="project" value="UniProtKB-KW"/>
</dbReference>
<organism evidence="4 5">
    <name type="scientific">Oceanospirillum sediminis</name>
    <dbReference type="NCBI Taxonomy" id="2760088"/>
    <lineage>
        <taxon>Bacteria</taxon>
        <taxon>Pseudomonadati</taxon>
        <taxon>Pseudomonadota</taxon>
        <taxon>Gammaproteobacteria</taxon>
        <taxon>Oceanospirillales</taxon>
        <taxon>Oceanospirillaceae</taxon>
        <taxon>Oceanospirillum</taxon>
    </lineage>
</organism>
<evidence type="ECO:0000313" key="4">
    <source>
        <dbReference type="EMBL" id="MBB1489061.1"/>
    </source>
</evidence>
<keyword evidence="1" id="KW-0238">DNA-binding</keyword>
<keyword evidence="2" id="KW-0233">DNA recombination</keyword>